<dbReference type="Gene3D" id="2.60.40.10">
    <property type="entry name" value="Immunoglobulins"/>
    <property type="match status" value="1"/>
</dbReference>
<reference evidence="2" key="3">
    <citation type="submission" date="2023-05" db="EMBL/GenBank/DDBJ databases">
        <authorList>
            <person name="Smith C.H."/>
        </authorList>
    </citation>
    <scope>NUCLEOTIDE SEQUENCE</scope>
    <source>
        <strain evidence="2">CHS0354</strain>
        <tissue evidence="2">Mantle</tissue>
    </source>
</reference>
<keyword evidence="1" id="KW-0732">Signal</keyword>
<organism evidence="2 3">
    <name type="scientific">Potamilus streckersoni</name>
    <dbReference type="NCBI Taxonomy" id="2493646"/>
    <lineage>
        <taxon>Eukaryota</taxon>
        <taxon>Metazoa</taxon>
        <taxon>Spiralia</taxon>
        <taxon>Lophotrochozoa</taxon>
        <taxon>Mollusca</taxon>
        <taxon>Bivalvia</taxon>
        <taxon>Autobranchia</taxon>
        <taxon>Heteroconchia</taxon>
        <taxon>Palaeoheterodonta</taxon>
        <taxon>Unionida</taxon>
        <taxon>Unionoidea</taxon>
        <taxon>Unionidae</taxon>
        <taxon>Ambleminae</taxon>
        <taxon>Lampsilini</taxon>
        <taxon>Potamilus</taxon>
    </lineage>
</organism>
<dbReference type="Proteomes" id="UP001195483">
    <property type="component" value="Unassembled WGS sequence"/>
</dbReference>
<feature type="signal peptide" evidence="1">
    <location>
        <begin position="1"/>
        <end position="19"/>
    </location>
</feature>
<dbReference type="SUPFAM" id="SSF48726">
    <property type="entry name" value="Immunoglobulin"/>
    <property type="match status" value="1"/>
</dbReference>
<feature type="chain" id="PRO_5042187630" evidence="1">
    <location>
        <begin position="20"/>
        <end position="144"/>
    </location>
</feature>
<reference evidence="2" key="2">
    <citation type="journal article" date="2021" name="Genome Biol. Evol.">
        <title>Developing a high-quality reference genome for a parasitic bivalve with doubly uniparental inheritance (Bivalvia: Unionida).</title>
        <authorList>
            <person name="Smith C.H."/>
        </authorList>
    </citation>
    <scope>NUCLEOTIDE SEQUENCE</scope>
    <source>
        <strain evidence="2">CHS0354</strain>
        <tissue evidence="2">Mantle</tissue>
    </source>
</reference>
<accession>A0AAE0VNL8</accession>
<reference evidence="2" key="1">
    <citation type="journal article" date="2021" name="Genome Biol. Evol.">
        <title>A High-Quality Reference Genome for a Parasitic Bivalve with Doubly Uniparental Inheritance (Bivalvia: Unionida).</title>
        <authorList>
            <person name="Smith C.H."/>
        </authorList>
    </citation>
    <scope>NUCLEOTIDE SEQUENCE</scope>
    <source>
        <strain evidence="2">CHS0354</strain>
    </source>
</reference>
<dbReference type="AlphaFoldDB" id="A0AAE0VNL8"/>
<evidence type="ECO:0000313" key="3">
    <source>
        <dbReference type="Proteomes" id="UP001195483"/>
    </source>
</evidence>
<dbReference type="InterPro" id="IPR013783">
    <property type="entry name" value="Ig-like_fold"/>
</dbReference>
<sequence length="144" mass="16478">MFILHFIFFSLTIYSVSEGRIVSGIIGQNVFLEWTFNINKTDVIYILHNGTPIHQFFPNNNSSQPRKPPQRGSFTVDYTTPEKITVIINFIDLTRNDTGTYRVVRQWNLEDLSDRIDLQTSEISYYTATGVSGKVDTEGSFVVT</sequence>
<dbReference type="InterPro" id="IPR036179">
    <property type="entry name" value="Ig-like_dom_sf"/>
</dbReference>
<gene>
    <name evidence="2" type="ORF">CHS0354_025635</name>
</gene>
<comment type="caution">
    <text evidence="2">The sequence shown here is derived from an EMBL/GenBank/DDBJ whole genome shotgun (WGS) entry which is preliminary data.</text>
</comment>
<proteinExistence type="predicted"/>
<keyword evidence="3" id="KW-1185">Reference proteome</keyword>
<dbReference type="EMBL" id="JAEAOA010001522">
    <property type="protein sequence ID" value="KAK3583502.1"/>
    <property type="molecule type" value="Genomic_DNA"/>
</dbReference>
<evidence type="ECO:0000313" key="2">
    <source>
        <dbReference type="EMBL" id="KAK3583502.1"/>
    </source>
</evidence>
<protein>
    <submittedName>
        <fullName evidence="2">Uncharacterized protein</fullName>
    </submittedName>
</protein>
<name>A0AAE0VNL8_9BIVA</name>
<evidence type="ECO:0000256" key="1">
    <source>
        <dbReference type="SAM" id="SignalP"/>
    </source>
</evidence>